<dbReference type="PROSITE" id="PS50283">
    <property type="entry name" value="NA_SOLUT_SYMP_3"/>
    <property type="match status" value="1"/>
</dbReference>
<dbReference type="GO" id="GO:0005412">
    <property type="term" value="F:D-glucose:sodium symporter activity"/>
    <property type="evidence" value="ECO:0007669"/>
    <property type="project" value="TreeGrafter"/>
</dbReference>
<dbReference type="PANTHER" id="PTHR11819:SF195">
    <property type="entry name" value="SODIUM_GLUCOSE COTRANSPORTER 4"/>
    <property type="match status" value="1"/>
</dbReference>
<feature type="transmembrane region" description="Helical" evidence="7">
    <location>
        <begin position="279"/>
        <end position="305"/>
    </location>
</feature>
<feature type="transmembrane region" description="Helical" evidence="7">
    <location>
        <begin position="117"/>
        <end position="140"/>
    </location>
</feature>
<dbReference type="EMBL" id="RBCJ01000001">
    <property type="protein sequence ID" value="RKN83622.1"/>
    <property type="molecule type" value="Genomic_DNA"/>
</dbReference>
<protein>
    <submittedName>
        <fullName evidence="8">Solute:sodium symporter family transporter</fullName>
    </submittedName>
</protein>
<dbReference type="PANTHER" id="PTHR11819">
    <property type="entry name" value="SOLUTE CARRIER FAMILY 5"/>
    <property type="match status" value="1"/>
</dbReference>
<dbReference type="NCBIfam" id="NF007790">
    <property type="entry name" value="PRK10484.1"/>
    <property type="match status" value="1"/>
</dbReference>
<evidence type="ECO:0000256" key="3">
    <source>
        <dbReference type="ARBA" id="ARBA00022692"/>
    </source>
</evidence>
<gene>
    <name evidence="8" type="ORF">D7Z94_01270</name>
</gene>
<evidence type="ECO:0000256" key="5">
    <source>
        <dbReference type="ARBA" id="ARBA00023136"/>
    </source>
</evidence>
<reference evidence="8 9" key="1">
    <citation type="submission" date="2018-10" db="EMBL/GenBank/DDBJ databases">
        <title>Ulvibacterium marinum gen. nov., sp. nov., a novel marine bacterium of the family Flavobacteriaceae, isolated from a culture of the green alga Ulva prolifera.</title>
        <authorList>
            <person name="Zhang Z."/>
        </authorList>
    </citation>
    <scope>NUCLEOTIDE SEQUENCE [LARGE SCALE GENOMIC DNA]</scope>
    <source>
        <strain evidence="8 9">CCMM003</strain>
    </source>
</reference>
<dbReference type="InterPro" id="IPR038377">
    <property type="entry name" value="Na/Glc_symporter_sf"/>
</dbReference>
<organism evidence="8 9">
    <name type="scientific">Ulvibacterium marinum</name>
    <dbReference type="NCBI Taxonomy" id="2419782"/>
    <lineage>
        <taxon>Bacteria</taxon>
        <taxon>Pseudomonadati</taxon>
        <taxon>Bacteroidota</taxon>
        <taxon>Flavobacteriia</taxon>
        <taxon>Flavobacteriales</taxon>
        <taxon>Flavobacteriaceae</taxon>
        <taxon>Ulvibacterium</taxon>
    </lineage>
</organism>
<feature type="transmembrane region" description="Helical" evidence="7">
    <location>
        <begin position="325"/>
        <end position="356"/>
    </location>
</feature>
<keyword evidence="5 7" id="KW-0472">Membrane</keyword>
<keyword evidence="3 7" id="KW-0812">Transmembrane</keyword>
<feature type="transmembrane region" description="Helical" evidence="7">
    <location>
        <begin position="461"/>
        <end position="483"/>
    </location>
</feature>
<dbReference type="Pfam" id="PF00474">
    <property type="entry name" value="SSF"/>
    <property type="match status" value="1"/>
</dbReference>
<dbReference type="Gene3D" id="1.20.1730.10">
    <property type="entry name" value="Sodium/glucose cotransporter"/>
    <property type="match status" value="1"/>
</dbReference>
<feature type="transmembrane region" description="Helical" evidence="7">
    <location>
        <begin position="504"/>
        <end position="523"/>
    </location>
</feature>
<evidence type="ECO:0000313" key="8">
    <source>
        <dbReference type="EMBL" id="RKN83622.1"/>
    </source>
</evidence>
<evidence type="ECO:0000256" key="1">
    <source>
        <dbReference type="ARBA" id="ARBA00004141"/>
    </source>
</evidence>
<evidence type="ECO:0000256" key="2">
    <source>
        <dbReference type="ARBA" id="ARBA00006434"/>
    </source>
</evidence>
<feature type="transmembrane region" description="Helical" evidence="7">
    <location>
        <begin position="160"/>
        <end position="178"/>
    </location>
</feature>
<feature type="transmembrane region" description="Helical" evidence="7">
    <location>
        <begin position="434"/>
        <end position="455"/>
    </location>
</feature>
<dbReference type="InterPro" id="IPR001734">
    <property type="entry name" value="Na/solute_symporter"/>
</dbReference>
<comment type="subcellular location">
    <subcellularLocation>
        <location evidence="1">Membrane</location>
        <topology evidence="1">Multi-pass membrane protein</topology>
    </subcellularLocation>
</comment>
<feature type="transmembrane region" description="Helical" evidence="7">
    <location>
        <begin position="34"/>
        <end position="51"/>
    </location>
</feature>
<dbReference type="Proteomes" id="UP000276603">
    <property type="component" value="Unassembled WGS sequence"/>
</dbReference>
<feature type="transmembrane region" description="Helical" evidence="7">
    <location>
        <begin position="71"/>
        <end position="96"/>
    </location>
</feature>
<sequence length="527" mass="57333">MITLASFILFTGGVALFTWYSLRRTNLGSSEGYFLGGRSLTGTVIAGSMLLTNISSEHLIGMNGNSYVNGFIVIAWEVTSSIALVIAAIFFVPKYLKMGLTTIPQFLENRFDGLTRTMVASILIFSFVVTLLPIVLYSGAIGIESLFGVSDFLGVDTTQGLWITIVVIGAIGSIYAIFGGLKAVAYSDTINGLGLLIGGLLIPILALMAIGDNNIVDGLVKVYEFAPEKFNVIGKPDSVLPFEVLFTGLIINQLYFWGMNQAIIQRALGAKNLKEAQKGLLLTGLFKILIPLVIVLPGVICYFYFQDTYFDQQDSVYPQLVKKVLPVWLIGFFAAVIMGAVLSTFNSVLNSVATLFSVDIVKKHLNKNISDTQLVRIGKGTSAVLAVVAIFTAPMVANASDGLYQLLQELNGIFFIPIASILLAGFFMKKVSALGAKVALIFGLCFYIFMTWGYTSHGIHFVHLWGIEFVLNVAIMYAVSHFYPRKNLYEVTDVGAVNLVSWKYTKVMSIGLCAITILIYVLLGSNG</sequence>
<keyword evidence="4 7" id="KW-1133">Transmembrane helix</keyword>
<dbReference type="AlphaFoldDB" id="A0A3B0CBX2"/>
<dbReference type="NCBIfam" id="TIGR00813">
    <property type="entry name" value="sss"/>
    <property type="match status" value="1"/>
</dbReference>
<accession>A0A3B0CBX2</accession>
<comment type="similarity">
    <text evidence="2 6">Belongs to the sodium:solute symporter (SSF) (TC 2.A.21) family.</text>
</comment>
<name>A0A3B0CBX2_9FLAO</name>
<feature type="transmembrane region" description="Helical" evidence="7">
    <location>
        <begin position="190"/>
        <end position="210"/>
    </location>
</feature>
<feature type="transmembrane region" description="Helical" evidence="7">
    <location>
        <begin position="409"/>
        <end position="427"/>
    </location>
</feature>
<feature type="transmembrane region" description="Helical" evidence="7">
    <location>
        <begin position="239"/>
        <end position="258"/>
    </location>
</feature>
<keyword evidence="9" id="KW-1185">Reference proteome</keyword>
<proteinExistence type="inferred from homology"/>
<feature type="transmembrane region" description="Helical" evidence="7">
    <location>
        <begin position="6"/>
        <end position="22"/>
    </location>
</feature>
<comment type="caution">
    <text evidence="8">The sequence shown here is derived from an EMBL/GenBank/DDBJ whole genome shotgun (WGS) entry which is preliminary data.</text>
</comment>
<evidence type="ECO:0000256" key="6">
    <source>
        <dbReference type="RuleBase" id="RU362091"/>
    </source>
</evidence>
<evidence type="ECO:0000256" key="4">
    <source>
        <dbReference type="ARBA" id="ARBA00022989"/>
    </source>
</evidence>
<dbReference type="CDD" id="cd10328">
    <property type="entry name" value="SLC5sbd_YidK"/>
    <property type="match status" value="1"/>
</dbReference>
<evidence type="ECO:0000313" key="9">
    <source>
        <dbReference type="Proteomes" id="UP000276603"/>
    </source>
</evidence>
<dbReference type="GO" id="GO:0005886">
    <property type="term" value="C:plasma membrane"/>
    <property type="evidence" value="ECO:0007669"/>
    <property type="project" value="TreeGrafter"/>
</dbReference>
<feature type="transmembrane region" description="Helical" evidence="7">
    <location>
        <begin position="377"/>
        <end position="397"/>
    </location>
</feature>
<dbReference type="OrthoDB" id="9814523at2"/>
<evidence type="ECO:0000256" key="7">
    <source>
        <dbReference type="SAM" id="Phobius"/>
    </source>
</evidence>